<gene>
    <name evidence="1" type="ORF">P153DRAFT_98628</name>
</gene>
<dbReference type="AlphaFoldDB" id="A0A6A6ATA9"/>
<evidence type="ECO:0000313" key="1">
    <source>
        <dbReference type="EMBL" id="KAF2133781.1"/>
    </source>
</evidence>
<dbReference type="Proteomes" id="UP000799771">
    <property type="component" value="Unassembled WGS sequence"/>
</dbReference>
<organism evidence="1 2">
    <name type="scientific">Dothidotthia symphoricarpi CBS 119687</name>
    <dbReference type="NCBI Taxonomy" id="1392245"/>
    <lineage>
        <taxon>Eukaryota</taxon>
        <taxon>Fungi</taxon>
        <taxon>Dikarya</taxon>
        <taxon>Ascomycota</taxon>
        <taxon>Pezizomycotina</taxon>
        <taxon>Dothideomycetes</taxon>
        <taxon>Pleosporomycetidae</taxon>
        <taxon>Pleosporales</taxon>
        <taxon>Dothidotthiaceae</taxon>
        <taxon>Dothidotthia</taxon>
    </lineage>
</organism>
<dbReference type="GeneID" id="54413969"/>
<reference evidence="1" key="1">
    <citation type="journal article" date="2020" name="Stud. Mycol.">
        <title>101 Dothideomycetes genomes: a test case for predicting lifestyles and emergence of pathogens.</title>
        <authorList>
            <person name="Haridas S."/>
            <person name="Albert R."/>
            <person name="Binder M."/>
            <person name="Bloem J."/>
            <person name="Labutti K."/>
            <person name="Salamov A."/>
            <person name="Andreopoulos B."/>
            <person name="Baker S."/>
            <person name="Barry K."/>
            <person name="Bills G."/>
            <person name="Bluhm B."/>
            <person name="Cannon C."/>
            <person name="Castanera R."/>
            <person name="Culley D."/>
            <person name="Daum C."/>
            <person name="Ezra D."/>
            <person name="Gonzalez J."/>
            <person name="Henrissat B."/>
            <person name="Kuo A."/>
            <person name="Liang C."/>
            <person name="Lipzen A."/>
            <person name="Lutzoni F."/>
            <person name="Magnuson J."/>
            <person name="Mondo S."/>
            <person name="Nolan M."/>
            <person name="Ohm R."/>
            <person name="Pangilinan J."/>
            <person name="Park H.-J."/>
            <person name="Ramirez L."/>
            <person name="Alfaro M."/>
            <person name="Sun H."/>
            <person name="Tritt A."/>
            <person name="Yoshinaga Y."/>
            <person name="Zwiers L.-H."/>
            <person name="Turgeon B."/>
            <person name="Goodwin S."/>
            <person name="Spatafora J."/>
            <person name="Crous P."/>
            <person name="Grigoriev I."/>
        </authorList>
    </citation>
    <scope>NUCLEOTIDE SEQUENCE</scope>
    <source>
        <strain evidence="1">CBS 119687</strain>
    </source>
</reference>
<keyword evidence="2" id="KW-1185">Reference proteome</keyword>
<name>A0A6A6ATA9_9PLEO</name>
<evidence type="ECO:0000313" key="2">
    <source>
        <dbReference type="Proteomes" id="UP000799771"/>
    </source>
</evidence>
<accession>A0A6A6ATA9</accession>
<dbReference type="RefSeq" id="XP_033528168.1">
    <property type="nucleotide sequence ID" value="XM_033673537.1"/>
</dbReference>
<dbReference type="OrthoDB" id="8963520at2759"/>
<dbReference type="EMBL" id="ML977498">
    <property type="protein sequence ID" value="KAF2133781.1"/>
    <property type="molecule type" value="Genomic_DNA"/>
</dbReference>
<protein>
    <submittedName>
        <fullName evidence="1">Uncharacterized protein</fullName>
    </submittedName>
</protein>
<proteinExistence type="predicted"/>
<sequence length="104" mass="12050">MSVSPVQRKRPLFKSGIFQLTDSDALGIDGTQICIFHQLHNVVFRSLLQRGHGCRLSFKVGTYSDNDFTNQTRKEDFRDDKFSRRLVFPKFSKCYRSKRESLGG</sequence>